<evidence type="ECO:0000313" key="3">
    <source>
        <dbReference type="Proteomes" id="UP000429523"/>
    </source>
</evidence>
<proteinExistence type="predicted"/>
<reference evidence="1 3" key="1">
    <citation type="submission" date="2018-08" db="EMBL/GenBank/DDBJ databases">
        <title>Genomic investigation of the strawberry pathogen Phytophthora fragariae indicates pathogenicity is determined by transcriptional variation in three key races.</title>
        <authorList>
            <person name="Adams T.M."/>
            <person name="Armitage A.D."/>
            <person name="Sobczyk M.K."/>
            <person name="Bates H.J."/>
            <person name="Dunwell J.M."/>
            <person name="Nellist C.F."/>
            <person name="Harrison R.J."/>
        </authorList>
    </citation>
    <scope>NUCLEOTIDE SEQUENCE [LARGE SCALE GENOMIC DNA]</scope>
    <source>
        <strain evidence="2 4">NOV-77</strain>
        <strain evidence="1 3">NOV-9</strain>
    </source>
</reference>
<dbReference type="EMBL" id="QXFY01002048">
    <property type="protein sequence ID" value="KAE9304036.1"/>
    <property type="molecule type" value="Genomic_DNA"/>
</dbReference>
<organism evidence="1 3">
    <name type="scientific">Phytophthora fragariae</name>
    <dbReference type="NCBI Taxonomy" id="53985"/>
    <lineage>
        <taxon>Eukaryota</taxon>
        <taxon>Sar</taxon>
        <taxon>Stramenopiles</taxon>
        <taxon>Oomycota</taxon>
        <taxon>Peronosporomycetes</taxon>
        <taxon>Peronosporales</taxon>
        <taxon>Peronosporaceae</taxon>
        <taxon>Phytophthora</taxon>
    </lineage>
</organism>
<name>A0A6A3EU01_9STRA</name>
<dbReference type="Proteomes" id="UP000486351">
    <property type="component" value="Unassembled WGS sequence"/>
</dbReference>
<evidence type="ECO:0000313" key="1">
    <source>
        <dbReference type="EMBL" id="KAE8936954.1"/>
    </source>
</evidence>
<comment type="caution">
    <text evidence="1">The sequence shown here is derived from an EMBL/GenBank/DDBJ whole genome shotgun (WGS) entry which is preliminary data.</text>
</comment>
<dbReference type="Proteomes" id="UP000429523">
    <property type="component" value="Unassembled WGS sequence"/>
</dbReference>
<sequence>MGDLFCAATAGRQETHRLKYLSRLAVASACQSWLQWMY</sequence>
<feature type="non-terminal residue" evidence="1">
    <location>
        <position position="38"/>
    </location>
</feature>
<accession>A0A6A3EU01</accession>
<dbReference type="AlphaFoldDB" id="A0A6A3EU01"/>
<evidence type="ECO:0000313" key="4">
    <source>
        <dbReference type="Proteomes" id="UP000486351"/>
    </source>
</evidence>
<gene>
    <name evidence="2" type="ORF">PF008_g22073</name>
    <name evidence="1" type="ORF">PF009_g13129</name>
</gene>
<dbReference type="EMBL" id="QXGF01000675">
    <property type="protein sequence ID" value="KAE8936954.1"/>
    <property type="molecule type" value="Genomic_DNA"/>
</dbReference>
<protein>
    <submittedName>
        <fullName evidence="1">Uncharacterized protein</fullName>
    </submittedName>
</protein>
<evidence type="ECO:0000313" key="2">
    <source>
        <dbReference type="EMBL" id="KAE9304036.1"/>
    </source>
</evidence>